<sequence length="112" mass="12362">MDNGQITKDGDLPNEAPEQLVKKTSRDAAQTEYASQTDQQVVKLSWESFVAHVKSWEVSLTSCKRITGNAGRLALLNRQNRVVEEAMHGIAKFSESNREAGNDCHVANPPPL</sequence>
<accession>J0WNS6</accession>
<evidence type="ECO:0000313" key="2">
    <source>
        <dbReference type="Proteomes" id="UP000006514"/>
    </source>
</evidence>
<proteinExistence type="predicted"/>
<dbReference type="Proteomes" id="UP000006514">
    <property type="component" value="Unassembled WGS sequence"/>
</dbReference>
<name>J0WNS6_AURST</name>
<organism evidence="1 2">
    <name type="scientific">Auricularia subglabra (strain TFB-10046 / SS5)</name>
    <name type="common">White-rot fungus</name>
    <name type="synonym">Auricularia delicata (strain TFB10046)</name>
    <dbReference type="NCBI Taxonomy" id="717982"/>
    <lineage>
        <taxon>Eukaryota</taxon>
        <taxon>Fungi</taxon>
        <taxon>Dikarya</taxon>
        <taxon>Basidiomycota</taxon>
        <taxon>Agaricomycotina</taxon>
        <taxon>Agaricomycetes</taxon>
        <taxon>Auriculariales</taxon>
        <taxon>Auriculariaceae</taxon>
        <taxon>Auricularia</taxon>
    </lineage>
</organism>
<evidence type="ECO:0000313" key="1">
    <source>
        <dbReference type="EMBL" id="EJD34027.1"/>
    </source>
</evidence>
<keyword evidence="2" id="KW-1185">Reference proteome</keyword>
<protein>
    <submittedName>
        <fullName evidence="1">Uncharacterized protein</fullName>
    </submittedName>
</protein>
<dbReference type="InParanoid" id="J0WNS6"/>
<reference evidence="2" key="1">
    <citation type="journal article" date="2012" name="Science">
        <title>The Paleozoic origin of enzymatic lignin decomposition reconstructed from 31 fungal genomes.</title>
        <authorList>
            <person name="Floudas D."/>
            <person name="Binder M."/>
            <person name="Riley R."/>
            <person name="Barry K."/>
            <person name="Blanchette R.A."/>
            <person name="Henrissat B."/>
            <person name="Martinez A.T."/>
            <person name="Otillar R."/>
            <person name="Spatafora J.W."/>
            <person name="Yadav J.S."/>
            <person name="Aerts A."/>
            <person name="Benoit I."/>
            <person name="Boyd A."/>
            <person name="Carlson A."/>
            <person name="Copeland A."/>
            <person name="Coutinho P.M."/>
            <person name="de Vries R.P."/>
            <person name="Ferreira P."/>
            <person name="Findley K."/>
            <person name="Foster B."/>
            <person name="Gaskell J."/>
            <person name="Glotzer D."/>
            <person name="Gorecki P."/>
            <person name="Heitman J."/>
            <person name="Hesse C."/>
            <person name="Hori C."/>
            <person name="Igarashi K."/>
            <person name="Jurgens J.A."/>
            <person name="Kallen N."/>
            <person name="Kersten P."/>
            <person name="Kohler A."/>
            <person name="Kuees U."/>
            <person name="Kumar T.K.A."/>
            <person name="Kuo A."/>
            <person name="LaButti K."/>
            <person name="Larrondo L.F."/>
            <person name="Lindquist E."/>
            <person name="Ling A."/>
            <person name="Lombard V."/>
            <person name="Lucas S."/>
            <person name="Lundell T."/>
            <person name="Martin R."/>
            <person name="McLaughlin D.J."/>
            <person name="Morgenstern I."/>
            <person name="Morin E."/>
            <person name="Murat C."/>
            <person name="Nagy L.G."/>
            <person name="Nolan M."/>
            <person name="Ohm R.A."/>
            <person name="Patyshakuliyeva A."/>
            <person name="Rokas A."/>
            <person name="Ruiz-Duenas F.J."/>
            <person name="Sabat G."/>
            <person name="Salamov A."/>
            <person name="Samejima M."/>
            <person name="Schmutz J."/>
            <person name="Slot J.C."/>
            <person name="St John F."/>
            <person name="Stenlid J."/>
            <person name="Sun H."/>
            <person name="Sun S."/>
            <person name="Syed K."/>
            <person name="Tsang A."/>
            <person name="Wiebenga A."/>
            <person name="Young D."/>
            <person name="Pisabarro A."/>
            <person name="Eastwood D.C."/>
            <person name="Martin F."/>
            <person name="Cullen D."/>
            <person name="Grigoriev I.V."/>
            <person name="Hibbett D.S."/>
        </authorList>
    </citation>
    <scope>NUCLEOTIDE SEQUENCE [LARGE SCALE GENOMIC DNA]</scope>
    <source>
        <strain evidence="2">TFB10046</strain>
    </source>
</reference>
<gene>
    <name evidence="1" type="ORF">AURDEDRAFT_176915</name>
</gene>
<dbReference type="EMBL" id="JH688020">
    <property type="protein sequence ID" value="EJD34027.1"/>
    <property type="molecule type" value="Genomic_DNA"/>
</dbReference>
<dbReference type="AlphaFoldDB" id="J0WNS6"/>
<dbReference type="KEGG" id="adl:AURDEDRAFT_176915"/>